<sequence length="629" mass="68516">MSRLAIDSAWFPPQQTKPKPPAATDHSFIRIFFLLVSNTEIPLVKLSAFLSSTTKASLRSLAAAAVAVLPVAATAQDAAPTKLPAQLIPADAVAAVYVSPSVNLKLPEYEMMPLEVLQTAMLEHVGIDPYHINGVTAVFGMPGPMGPIGGAIIEFNEDTAIESLKPEILNEFEPGEIAGLKVYTMPAFPPISVHQLDSKTWVAGVGDYVKNIVNAQQEPPGKLAELATKVTSFDGVTVIASVDLIRPMATPMLQQMQPMIPPPLQDATQVAEWLDSIYIKAKPGFLDSKVAISFIAKDEASAQSLEKLINDAMAFGTEMALAAANEGVDPEDQIAVAFVKYFERISNVISDGMRPKTNGSVVRVNIDGITATPLLMAGFMMPAVTRAQVVAGRAQAANNLKQVAIAMHNYHDTYRKMPSPAITDDDDEPLLSWRVAILPFLGEQALYEQFKRDEPWNSPHNIRLIERMPSVYQAPSDTLAPGETVVQLPIGDKAMFSEGKETRFRDILDGTSNTIMAIEVAPENAVPWTKPADWEVNPEDPMDGLGAIHQEGFQAVTGDGAVHFFSEFVDADEFAKLLTRDGREVVNWDTLRADIHRHNGPMIGFGEETIETEVELEVDIIEVLQEDEE</sequence>
<feature type="domain" description="DUF1559" evidence="2">
    <location>
        <begin position="492"/>
        <end position="532"/>
    </location>
</feature>
<feature type="region of interest" description="Disordered" evidence="1">
    <location>
        <begin position="1"/>
        <end position="22"/>
    </location>
</feature>
<dbReference type="AlphaFoldDB" id="A0A517SZY8"/>
<dbReference type="OrthoDB" id="285651at2"/>
<accession>A0A517SZY8</accession>
<evidence type="ECO:0000313" key="3">
    <source>
        <dbReference type="EMBL" id="QDT61601.1"/>
    </source>
</evidence>
<dbReference type="InterPro" id="IPR011453">
    <property type="entry name" value="DUF1559"/>
</dbReference>
<evidence type="ECO:0000313" key="4">
    <source>
        <dbReference type="Proteomes" id="UP000315003"/>
    </source>
</evidence>
<reference evidence="3 4" key="1">
    <citation type="submission" date="2019-02" db="EMBL/GenBank/DDBJ databases">
        <title>Deep-cultivation of Planctomycetes and their phenomic and genomic characterization uncovers novel biology.</title>
        <authorList>
            <person name="Wiegand S."/>
            <person name="Jogler M."/>
            <person name="Boedeker C."/>
            <person name="Pinto D."/>
            <person name="Vollmers J."/>
            <person name="Rivas-Marin E."/>
            <person name="Kohn T."/>
            <person name="Peeters S.H."/>
            <person name="Heuer A."/>
            <person name="Rast P."/>
            <person name="Oberbeckmann S."/>
            <person name="Bunk B."/>
            <person name="Jeske O."/>
            <person name="Meyerdierks A."/>
            <person name="Storesund J.E."/>
            <person name="Kallscheuer N."/>
            <person name="Luecker S."/>
            <person name="Lage O.M."/>
            <person name="Pohl T."/>
            <person name="Merkel B.J."/>
            <person name="Hornburger P."/>
            <person name="Mueller R.-W."/>
            <person name="Bruemmer F."/>
            <person name="Labrenz M."/>
            <person name="Spormann A.M."/>
            <person name="Op den Camp H."/>
            <person name="Overmann J."/>
            <person name="Amann R."/>
            <person name="Jetten M.S.M."/>
            <person name="Mascher T."/>
            <person name="Medema M.H."/>
            <person name="Devos D.P."/>
            <person name="Kaster A.-K."/>
            <person name="Ovreas L."/>
            <person name="Rohde M."/>
            <person name="Galperin M.Y."/>
            <person name="Jogler C."/>
        </authorList>
    </citation>
    <scope>NUCLEOTIDE SEQUENCE [LARGE SCALE GENOMIC DNA]</scope>
    <source>
        <strain evidence="3 4">SV_7m_r</strain>
    </source>
</reference>
<dbReference type="Proteomes" id="UP000315003">
    <property type="component" value="Chromosome"/>
</dbReference>
<dbReference type="EMBL" id="CP036272">
    <property type="protein sequence ID" value="QDT61601.1"/>
    <property type="molecule type" value="Genomic_DNA"/>
</dbReference>
<feature type="domain" description="DUF1559" evidence="2">
    <location>
        <begin position="391"/>
        <end position="478"/>
    </location>
</feature>
<keyword evidence="4" id="KW-1185">Reference proteome</keyword>
<name>A0A517SZY8_9BACT</name>
<protein>
    <recommendedName>
        <fullName evidence="2">DUF1559 domain-containing protein</fullName>
    </recommendedName>
</protein>
<dbReference type="PANTHER" id="PTHR30093">
    <property type="entry name" value="GENERAL SECRETION PATHWAY PROTEIN G"/>
    <property type="match status" value="1"/>
</dbReference>
<dbReference type="SUPFAM" id="SSF54523">
    <property type="entry name" value="Pili subunits"/>
    <property type="match status" value="1"/>
</dbReference>
<dbReference type="InterPro" id="IPR045584">
    <property type="entry name" value="Pilin-like"/>
</dbReference>
<evidence type="ECO:0000259" key="2">
    <source>
        <dbReference type="Pfam" id="PF07596"/>
    </source>
</evidence>
<dbReference type="Pfam" id="PF07596">
    <property type="entry name" value="SBP_bac_10"/>
    <property type="match status" value="2"/>
</dbReference>
<proteinExistence type="predicted"/>
<gene>
    <name evidence="3" type="ORF">SV7mr_41380</name>
</gene>
<organism evidence="3 4">
    <name type="scientific">Stieleria bergensis</name>
    <dbReference type="NCBI Taxonomy" id="2528025"/>
    <lineage>
        <taxon>Bacteria</taxon>
        <taxon>Pseudomonadati</taxon>
        <taxon>Planctomycetota</taxon>
        <taxon>Planctomycetia</taxon>
        <taxon>Pirellulales</taxon>
        <taxon>Pirellulaceae</taxon>
        <taxon>Stieleria</taxon>
    </lineage>
</organism>
<dbReference type="PANTHER" id="PTHR30093:SF2">
    <property type="entry name" value="TYPE II SECRETION SYSTEM PROTEIN H"/>
    <property type="match status" value="1"/>
</dbReference>
<evidence type="ECO:0000256" key="1">
    <source>
        <dbReference type="SAM" id="MobiDB-lite"/>
    </source>
</evidence>